<name>A0AAN7GN99_9MYRT</name>
<feature type="region of interest" description="Disordered" evidence="5">
    <location>
        <begin position="332"/>
        <end position="374"/>
    </location>
</feature>
<keyword evidence="8" id="KW-1185">Reference proteome</keyword>
<feature type="domain" description="Inositol 1,3,4-trisphosphate 5/6-kinase ATP-grasp" evidence="6">
    <location>
        <begin position="172"/>
        <end position="312"/>
    </location>
</feature>
<dbReference type="InterPro" id="IPR008854">
    <property type="entry name" value="TPMT"/>
</dbReference>
<dbReference type="CDD" id="cd02440">
    <property type="entry name" value="AdoMet_MTases"/>
    <property type="match status" value="1"/>
</dbReference>
<accession>A0AAN7GN99</accession>
<dbReference type="Gene3D" id="3.40.50.11370">
    <property type="match status" value="1"/>
</dbReference>
<evidence type="ECO:0000256" key="1">
    <source>
        <dbReference type="ARBA" id="ARBA00022553"/>
    </source>
</evidence>
<evidence type="ECO:0000256" key="5">
    <source>
        <dbReference type="SAM" id="MobiDB-lite"/>
    </source>
</evidence>
<dbReference type="GO" id="GO:0008757">
    <property type="term" value="F:S-adenosylmethionine-dependent methyltransferase activity"/>
    <property type="evidence" value="ECO:0007669"/>
    <property type="project" value="InterPro"/>
</dbReference>
<evidence type="ECO:0000256" key="4">
    <source>
        <dbReference type="ARBA" id="ARBA00022691"/>
    </source>
</evidence>
<dbReference type="Pfam" id="PF05724">
    <property type="entry name" value="TPMT"/>
    <property type="match status" value="1"/>
</dbReference>
<evidence type="ECO:0000259" key="6">
    <source>
        <dbReference type="Pfam" id="PF05770"/>
    </source>
</evidence>
<dbReference type="GO" id="GO:0032259">
    <property type="term" value="P:methylation"/>
    <property type="evidence" value="ECO:0007669"/>
    <property type="project" value="UniProtKB-KW"/>
</dbReference>
<dbReference type="SUPFAM" id="SSF53335">
    <property type="entry name" value="S-adenosyl-L-methionine-dependent methyltransferases"/>
    <property type="match status" value="1"/>
</dbReference>
<dbReference type="PANTHER" id="PTHR32183">
    <property type="match status" value="1"/>
</dbReference>
<gene>
    <name evidence="7" type="ORF">SAY87_014142</name>
</gene>
<dbReference type="InterPro" id="IPR040464">
    <property type="entry name" value="InsP(3)kin_ATP-grasp"/>
</dbReference>
<organism evidence="7 8">
    <name type="scientific">Trapa incisa</name>
    <dbReference type="NCBI Taxonomy" id="236973"/>
    <lineage>
        <taxon>Eukaryota</taxon>
        <taxon>Viridiplantae</taxon>
        <taxon>Streptophyta</taxon>
        <taxon>Embryophyta</taxon>
        <taxon>Tracheophyta</taxon>
        <taxon>Spermatophyta</taxon>
        <taxon>Magnoliopsida</taxon>
        <taxon>eudicotyledons</taxon>
        <taxon>Gunneridae</taxon>
        <taxon>Pentapetalae</taxon>
        <taxon>rosids</taxon>
        <taxon>malvids</taxon>
        <taxon>Myrtales</taxon>
        <taxon>Lythraceae</taxon>
        <taxon>Trapa</taxon>
    </lineage>
</organism>
<evidence type="ECO:0000313" key="7">
    <source>
        <dbReference type="EMBL" id="KAK4747556.1"/>
    </source>
</evidence>
<evidence type="ECO:0000256" key="3">
    <source>
        <dbReference type="ARBA" id="ARBA00022679"/>
    </source>
</evidence>
<dbReference type="Gene3D" id="3.40.50.150">
    <property type="entry name" value="Vaccinia Virus protein VP39"/>
    <property type="match status" value="1"/>
</dbReference>
<keyword evidence="2" id="KW-0489">Methyltransferase</keyword>
<keyword evidence="1" id="KW-0597">Phosphoprotein</keyword>
<keyword evidence="3" id="KW-0808">Transferase</keyword>
<dbReference type="InterPro" id="IPR029063">
    <property type="entry name" value="SAM-dependent_MTases_sf"/>
</dbReference>
<protein>
    <recommendedName>
        <fullName evidence="6">Inositol 1,3,4-trisphosphate 5/6-kinase ATP-grasp domain-containing protein</fullName>
    </recommendedName>
</protein>
<dbReference type="Proteomes" id="UP001345219">
    <property type="component" value="Chromosome 12"/>
</dbReference>
<proteinExistence type="predicted"/>
<evidence type="ECO:0000256" key="2">
    <source>
        <dbReference type="ARBA" id="ARBA00022603"/>
    </source>
</evidence>
<evidence type="ECO:0000313" key="8">
    <source>
        <dbReference type="Proteomes" id="UP001345219"/>
    </source>
</evidence>
<reference evidence="7 8" key="1">
    <citation type="journal article" date="2023" name="Hortic Res">
        <title>Pangenome of water caltrop reveals structural variations and asymmetric subgenome divergence after allopolyploidization.</title>
        <authorList>
            <person name="Zhang X."/>
            <person name="Chen Y."/>
            <person name="Wang L."/>
            <person name="Yuan Y."/>
            <person name="Fang M."/>
            <person name="Shi L."/>
            <person name="Lu R."/>
            <person name="Comes H.P."/>
            <person name="Ma Y."/>
            <person name="Chen Y."/>
            <person name="Huang G."/>
            <person name="Zhou Y."/>
            <person name="Zheng Z."/>
            <person name="Qiu Y."/>
        </authorList>
    </citation>
    <scope>NUCLEOTIDE SEQUENCE [LARGE SCALE GENOMIC DNA]</scope>
    <source>
        <tissue evidence="7">Roots</tissue>
    </source>
</reference>
<sequence length="583" mass="65070">MIEIHELLTCTGISMSVLQRRLSLDLHNRAESTRRVILREREREREKRCDREMEKIGVKGVRIAWGEALLAEKRRALLMYPTENGLMFVPLSFNLPLVSQLQEVDIVLHKATDEIVSVDMSSSSETSKISYSKGMQELKSISFALDLIEIQQTLSGLQELNTGYCHSLNWQAIVFNDEDIKDLEVPLPAIILEYVDHSSTIYKFYVLGDRVFHAVKRLIPNAAVLVKLAERSGLKPLAFDSIKSLPTASGDHGDSTPNVQPLDLDLVNTAAQWLAGKLRLTIFGFDVVVEEKSGDHVIVDLNYLPSFKEVPDDIAVPAFWDAIRSKFESRGRRSLGSHYPTKMAATPNSPSPGHGPGQGDNSSAESRSDARVSKIQQLVRSDSTGGWEKCWEEGVTPWDLGKPTPVLEHLHQIGALPKGRALVPGCGTGYDVTAIACPERFVVGLDISDVAIKKAVEVSYSLPNAKYFTFLKEDFFTWQPSELFDLIFDYTFFCAINPEMRSAWAQQMAKLLKPNGELITLMFPVADHAGGPPYKVSVSDYEEVLSPLDFKATFIADNELAVAPRQGREKLGRWRRFSTISTL</sequence>
<dbReference type="AlphaFoldDB" id="A0AAN7GN99"/>
<dbReference type="PROSITE" id="PS51585">
    <property type="entry name" value="SAM_MT_TPMT"/>
    <property type="match status" value="1"/>
</dbReference>
<comment type="caution">
    <text evidence="7">The sequence shown here is derived from an EMBL/GenBank/DDBJ whole genome shotgun (WGS) entry which is preliminary data.</text>
</comment>
<dbReference type="Gene3D" id="3.30.470.20">
    <property type="entry name" value="ATP-grasp fold, B domain"/>
    <property type="match status" value="1"/>
</dbReference>
<dbReference type="PANTHER" id="PTHR32183:SF11">
    <property type="entry name" value="THIOL METHYLTRANSFERASE 2-RELATED"/>
    <property type="match status" value="1"/>
</dbReference>
<keyword evidence="4" id="KW-0949">S-adenosyl-L-methionine</keyword>
<dbReference type="EMBL" id="JAXIOK010000019">
    <property type="protein sequence ID" value="KAK4747556.1"/>
    <property type="molecule type" value="Genomic_DNA"/>
</dbReference>
<dbReference type="Pfam" id="PF05770">
    <property type="entry name" value="Ins134_P3_kin"/>
    <property type="match status" value="1"/>
</dbReference>